<dbReference type="EMBL" id="FTNU01000007">
    <property type="protein sequence ID" value="SIR90851.1"/>
    <property type="molecule type" value="Genomic_DNA"/>
</dbReference>
<feature type="transmembrane region" description="Helical" evidence="1">
    <location>
        <begin position="12"/>
        <end position="38"/>
    </location>
</feature>
<evidence type="ECO:0000313" key="3">
    <source>
        <dbReference type="Proteomes" id="UP000187495"/>
    </source>
</evidence>
<evidence type="ECO:0000313" key="2">
    <source>
        <dbReference type="EMBL" id="SIR90851.1"/>
    </source>
</evidence>
<name>A0A1N7ERY3_9GAMM</name>
<keyword evidence="1" id="KW-0472">Membrane</keyword>
<accession>A0A1N7ERY3</accession>
<reference evidence="3" key="1">
    <citation type="submission" date="2017-01" db="EMBL/GenBank/DDBJ databases">
        <authorList>
            <person name="Varghese N."/>
            <person name="Submissions S."/>
        </authorList>
    </citation>
    <scope>NUCLEOTIDE SEQUENCE [LARGE SCALE GENOMIC DNA]</scope>
    <source>
        <strain evidence="3">DSM 21768</strain>
    </source>
</reference>
<feature type="transmembrane region" description="Helical" evidence="1">
    <location>
        <begin position="44"/>
        <end position="67"/>
    </location>
</feature>
<protein>
    <submittedName>
        <fullName evidence="2">Putative effector of murein hydrolase LrgA, UPF0299 family</fullName>
    </submittedName>
</protein>
<feature type="transmembrane region" description="Helical" evidence="1">
    <location>
        <begin position="103"/>
        <end position="123"/>
    </location>
</feature>
<organism evidence="2 3">
    <name type="scientific">Moraxella cuniculi DSM 21768</name>
    <dbReference type="NCBI Taxonomy" id="1122245"/>
    <lineage>
        <taxon>Bacteria</taxon>
        <taxon>Pseudomonadati</taxon>
        <taxon>Pseudomonadota</taxon>
        <taxon>Gammaproteobacteria</taxon>
        <taxon>Moraxellales</taxon>
        <taxon>Moraxellaceae</taxon>
        <taxon>Moraxella</taxon>
    </lineage>
</organism>
<keyword evidence="2" id="KW-0378">Hydrolase</keyword>
<keyword evidence="1" id="KW-0812">Transmembrane</keyword>
<keyword evidence="3" id="KW-1185">Reference proteome</keyword>
<keyword evidence="1" id="KW-1133">Transmembrane helix</keyword>
<dbReference type="AlphaFoldDB" id="A0A1N7ERY3"/>
<feature type="transmembrane region" description="Helical" evidence="1">
    <location>
        <begin position="79"/>
        <end position="97"/>
    </location>
</feature>
<sequence length="139" mass="14331">MSIKQPSGTKTALAMLATIAVAVAVREISVWLCTWFGMPTAANIVGLLGLFALLIVVRLTVGLPAWLSVSANKLLAESGFAFLPVSAGAGILLFGLGADLPKVAMVIALSTLLPLWLVARLAASWLSVESNTGGRADDA</sequence>
<evidence type="ECO:0000256" key="1">
    <source>
        <dbReference type="SAM" id="Phobius"/>
    </source>
</evidence>
<dbReference type="STRING" id="34061.B0189_05305"/>
<dbReference type="Proteomes" id="UP000187495">
    <property type="component" value="Unassembled WGS sequence"/>
</dbReference>
<dbReference type="RefSeq" id="WP_076555211.1">
    <property type="nucleotide sequence ID" value="NZ_FTNU01000007.1"/>
</dbReference>
<dbReference type="GO" id="GO:0016787">
    <property type="term" value="F:hydrolase activity"/>
    <property type="evidence" value="ECO:0007669"/>
    <property type="project" value="UniProtKB-KW"/>
</dbReference>
<proteinExistence type="predicted"/>
<gene>
    <name evidence="2" type="ORF">SAMN02745664_10723</name>
</gene>